<evidence type="ECO:0000313" key="2">
    <source>
        <dbReference type="Proteomes" id="UP000605805"/>
    </source>
</evidence>
<evidence type="ECO:0000313" key="1">
    <source>
        <dbReference type="EMBL" id="HIP57575.1"/>
    </source>
</evidence>
<dbReference type="AlphaFoldDB" id="A0A833DU35"/>
<dbReference type="EMBL" id="DQTV01000121">
    <property type="protein sequence ID" value="HIP57575.1"/>
    <property type="molecule type" value="Genomic_DNA"/>
</dbReference>
<reference evidence="1" key="1">
    <citation type="journal article" date="2020" name="ISME J.">
        <title>Gammaproteobacteria mediating utilization of methyl-, sulfur- and petroleum organic compounds in deep ocean hydrothermal plumes.</title>
        <authorList>
            <person name="Zhou Z."/>
            <person name="Liu Y."/>
            <person name="Pan J."/>
            <person name="Cron B.R."/>
            <person name="Toner B.M."/>
            <person name="Anantharaman K."/>
            <person name="Breier J.A."/>
            <person name="Dick G.J."/>
            <person name="Li M."/>
        </authorList>
    </citation>
    <scope>NUCLEOTIDE SEQUENCE</scope>
    <source>
        <strain evidence="1">SZUA-1435</strain>
    </source>
</reference>
<accession>A0A833DU35</accession>
<comment type="caution">
    <text evidence="1">The sequence shown here is derived from an EMBL/GenBank/DDBJ whole genome shotgun (WGS) entry which is preliminary data.</text>
</comment>
<proteinExistence type="predicted"/>
<name>A0A833DU35_9CREN</name>
<organism evidence="1 2">
    <name type="scientific">Ignisphaera aggregans</name>
    <dbReference type="NCBI Taxonomy" id="334771"/>
    <lineage>
        <taxon>Archaea</taxon>
        <taxon>Thermoproteota</taxon>
        <taxon>Thermoprotei</taxon>
        <taxon>Desulfurococcales</taxon>
        <taxon>Desulfurococcaceae</taxon>
        <taxon>Ignisphaera</taxon>
    </lineage>
</organism>
<dbReference type="Proteomes" id="UP000605805">
    <property type="component" value="Unassembled WGS sequence"/>
</dbReference>
<sequence>MDKLKNAAKHIDIALELLEGYAKELNDSRDIAKLESLLWKLLEVRFELAIIKNTLSRRAQHSSYTKRKVKL</sequence>
<gene>
    <name evidence="1" type="ORF">EYH02_05900</name>
</gene>
<protein>
    <submittedName>
        <fullName evidence="1">Uncharacterized protein</fullName>
    </submittedName>
</protein>